<dbReference type="AlphaFoldDB" id="A0AA35XX06"/>
<feature type="region of interest" description="Disordered" evidence="1">
    <location>
        <begin position="1"/>
        <end position="23"/>
    </location>
</feature>
<keyword evidence="3" id="KW-1185">Reference proteome</keyword>
<organism evidence="2 3">
    <name type="scientific">Brytella acorum</name>
    <dbReference type="NCBI Taxonomy" id="2959299"/>
    <lineage>
        <taxon>Bacteria</taxon>
        <taxon>Pseudomonadati</taxon>
        <taxon>Pseudomonadota</taxon>
        <taxon>Alphaproteobacteria</taxon>
        <taxon>Acetobacterales</taxon>
        <taxon>Acetobacteraceae</taxon>
        <taxon>Brytella</taxon>
    </lineage>
</organism>
<name>A0AA35XX06_9PROT</name>
<comment type="caution">
    <text evidence="2">The sequence shown here is derived from an EMBL/GenBank/DDBJ whole genome shotgun (WGS) entry which is preliminary data.</text>
</comment>
<dbReference type="Pfam" id="PF05258">
    <property type="entry name" value="DciA"/>
    <property type="match status" value="1"/>
</dbReference>
<dbReference type="InterPro" id="IPR007922">
    <property type="entry name" value="DciA-like"/>
</dbReference>
<evidence type="ECO:0000313" key="2">
    <source>
        <dbReference type="EMBL" id="CAI9121419.1"/>
    </source>
</evidence>
<evidence type="ECO:0000256" key="1">
    <source>
        <dbReference type="SAM" id="MobiDB-lite"/>
    </source>
</evidence>
<protein>
    <submittedName>
        <fullName evidence="2">DUF721 domain-containing protein</fullName>
    </submittedName>
</protein>
<gene>
    <name evidence="2" type="ORF">LMG32879_002266</name>
</gene>
<accession>A0AA35XX06</accession>
<reference evidence="2" key="1">
    <citation type="submission" date="2023-03" db="EMBL/GenBank/DDBJ databases">
        <authorList>
            <person name="Cleenwerck I."/>
        </authorList>
    </citation>
    <scope>NUCLEOTIDE SEQUENCE</scope>
    <source>
        <strain evidence="2">LMG 32879</strain>
    </source>
</reference>
<evidence type="ECO:0000313" key="3">
    <source>
        <dbReference type="Proteomes" id="UP001176960"/>
    </source>
</evidence>
<dbReference type="RefSeq" id="WP_289842742.1">
    <property type="nucleotide sequence ID" value="NZ_CATKSH010000015.1"/>
</dbReference>
<dbReference type="Proteomes" id="UP001176960">
    <property type="component" value="Unassembled WGS sequence"/>
</dbReference>
<sequence length="178" mass="19130">MTKETKRSKAPKSIATPDAAEKATRRSFVARPIGSILPAITRPAFSRQNTPAVRLMLEWEAIVGPALAAQTTPRRIAAGTLTVACAGPVAMEIQHLAPQLIERINGYFGTLPRSFDRPGGAGLVERIRPVQDATMAVAALPVIRPEPRPVEIADMADGPLRDVLSRLGGQVVARKSRR</sequence>
<dbReference type="EMBL" id="CATKSH010000015">
    <property type="protein sequence ID" value="CAI9121419.1"/>
    <property type="molecule type" value="Genomic_DNA"/>
</dbReference>
<proteinExistence type="predicted"/>